<feature type="region of interest" description="Disordered" evidence="2">
    <location>
        <begin position="107"/>
        <end position="146"/>
    </location>
</feature>
<dbReference type="Gene3D" id="1.25.40.20">
    <property type="entry name" value="Ankyrin repeat-containing domain"/>
    <property type="match status" value="2"/>
</dbReference>
<sequence>MNIERRREQNREAQRRFRDTAVASVPPACFSASQTNPTPVDTPKTCSSFSFYGTNLLLDNIELVDMDNDRIADSVKDAVSSTIQGKQLADMVKELANENDTSLDRIRIRNHVRHPTDKNPSTFQQPHQNDWDSSVRSRVEGTKEPEMSGWMTPLHVAAQRGRDGIVRTLLQHNADCNSKDSDNLTPLARAVMGGHNEVVALLLSHGARISEVDDQGRTALHWAIMRQHGGVLKLLLEHCGRGNAVIDSHDMTGRSPVYIAIETDFEEGLQLLLEFGADIHSRLRKNTPE</sequence>
<dbReference type="PROSITE" id="PS50088">
    <property type="entry name" value="ANK_REPEAT"/>
    <property type="match status" value="4"/>
</dbReference>
<evidence type="ECO:0000313" key="4">
    <source>
        <dbReference type="Proteomes" id="UP000078576"/>
    </source>
</evidence>
<dbReference type="PANTHER" id="PTHR24118">
    <property type="entry name" value="POTE ANKYRIN DOMAIN"/>
    <property type="match status" value="1"/>
</dbReference>
<dbReference type="InterPro" id="IPR002110">
    <property type="entry name" value="Ankyrin_rpt"/>
</dbReference>
<dbReference type="EMBL" id="KN714727">
    <property type="protein sequence ID" value="KUI59248.1"/>
    <property type="molecule type" value="Genomic_DNA"/>
</dbReference>
<dbReference type="OrthoDB" id="20872at2759"/>
<evidence type="ECO:0000313" key="3">
    <source>
        <dbReference type="EMBL" id="KUI59248.1"/>
    </source>
</evidence>
<dbReference type="PROSITE" id="PS50297">
    <property type="entry name" value="ANK_REP_REGION"/>
    <property type="match status" value="4"/>
</dbReference>
<dbReference type="AlphaFoldDB" id="A0A194V5U6"/>
<dbReference type="PANTHER" id="PTHR24118:SF99">
    <property type="entry name" value="POTE ANKYRIN DOMAIN FAMILY MEMBER 3C-RELATED"/>
    <property type="match status" value="1"/>
</dbReference>
<feature type="repeat" description="ANK" evidence="1">
    <location>
        <begin position="215"/>
        <end position="238"/>
    </location>
</feature>
<reference evidence="4" key="1">
    <citation type="submission" date="2014-12" db="EMBL/GenBank/DDBJ databases">
        <title>Genome Sequence of Valsa Canker Pathogens Uncovers a Specific Adaption of Colonization on Woody Bark.</title>
        <authorList>
            <person name="Yin Z."/>
            <person name="Liu H."/>
            <person name="Gao X."/>
            <person name="Li Z."/>
            <person name="Song N."/>
            <person name="Ke X."/>
            <person name="Dai Q."/>
            <person name="Wu Y."/>
            <person name="Sun Y."/>
            <person name="Xu J.-R."/>
            <person name="Kang Z.K."/>
            <person name="Wang L."/>
            <person name="Huang L."/>
        </authorList>
    </citation>
    <scope>NUCLEOTIDE SEQUENCE [LARGE SCALE GENOMIC DNA]</scope>
    <source>
        <strain evidence="4">SXYL134</strain>
    </source>
</reference>
<feature type="repeat" description="ANK" evidence="1">
    <location>
        <begin position="149"/>
        <end position="181"/>
    </location>
</feature>
<dbReference type="SMART" id="SM00248">
    <property type="entry name" value="ANK"/>
    <property type="match status" value="4"/>
</dbReference>
<evidence type="ECO:0000256" key="1">
    <source>
        <dbReference type="PROSITE-ProRule" id="PRU00023"/>
    </source>
</evidence>
<feature type="repeat" description="ANK" evidence="1">
    <location>
        <begin position="182"/>
        <end position="214"/>
    </location>
</feature>
<dbReference type="Proteomes" id="UP000078576">
    <property type="component" value="Unassembled WGS sequence"/>
</dbReference>
<accession>A0A194V5U6</accession>
<gene>
    <name evidence="3" type="ORF">VP1G_06518</name>
</gene>
<dbReference type="InterPro" id="IPR036770">
    <property type="entry name" value="Ankyrin_rpt-contain_sf"/>
</dbReference>
<organism evidence="3 4">
    <name type="scientific">Cytospora mali</name>
    <name type="common">Apple Valsa canker fungus</name>
    <name type="synonym">Valsa mali</name>
    <dbReference type="NCBI Taxonomy" id="578113"/>
    <lineage>
        <taxon>Eukaryota</taxon>
        <taxon>Fungi</taxon>
        <taxon>Dikarya</taxon>
        <taxon>Ascomycota</taxon>
        <taxon>Pezizomycotina</taxon>
        <taxon>Sordariomycetes</taxon>
        <taxon>Sordariomycetidae</taxon>
        <taxon>Diaporthales</taxon>
        <taxon>Cytosporaceae</taxon>
        <taxon>Cytospora</taxon>
    </lineage>
</organism>
<keyword evidence="1" id="KW-0040">ANK repeat</keyword>
<protein>
    <submittedName>
        <fullName evidence="3">Ankyrin repeat domain-containing protein 27</fullName>
    </submittedName>
</protein>
<evidence type="ECO:0000256" key="2">
    <source>
        <dbReference type="SAM" id="MobiDB-lite"/>
    </source>
</evidence>
<keyword evidence="4" id="KW-1185">Reference proteome</keyword>
<feature type="compositionally biased region" description="Polar residues" evidence="2">
    <location>
        <begin position="118"/>
        <end position="128"/>
    </location>
</feature>
<dbReference type="STRING" id="694573.A0A194V5U6"/>
<feature type="repeat" description="ANK" evidence="1">
    <location>
        <begin position="252"/>
        <end position="284"/>
    </location>
</feature>
<dbReference type="Pfam" id="PF12796">
    <property type="entry name" value="Ank_2"/>
    <property type="match status" value="1"/>
</dbReference>
<proteinExistence type="predicted"/>
<dbReference type="Pfam" id="PF00023">
    <property type="entry name" value="Ank"/>
    <property type="match status" value="1"/>
</dbReference>
<name>A0A194V5U6_CYTMA</name>
<feature type="compositionally biased region" description="Basic and acidic residues" evidence="2">
    <location>
        <begin position="129"/>
        <end position="146"/>
    </location>
</feature>
<dbReference type="SUPFAM" id="SSF48403">
    <property type="entry name" value="Ankyrin repeat"/>
    <property type="match status" value="1"/>
</dbReference>
<dbReference type="CDD" id="cd14688">
    <property type="entry name" value="bZIP_YAP"/>
    <property type="match status" value="1"/>
</dbReference>